<dbReference type="GO" id="GO:0046872">
    <property type="term" value="F:metal ion binding"/>
    <property type="evidence" value="ECO:0007669"/>
    <property type="project" value="UniProtKB-KW"/>
</dbReference>
<dbReference type="PANTHER" id="PTHR11668:SF300">
    <property type="entry name" value="SERINE_THREONINE-PROTEIN PHOSPHATASE"/>
    <property type="match status" value="1"/>
</dbReference>
<dbReference type="GO" id="GO:0005634">
    <property type="term" value="C:nucleus"/>
    <property type="evidence" value="ECO:0007669"/>
    <property type="project" value="TreeGrafter"/>
</dbReference>
<evidence type="ECO:0000256" key="4">
    <source>
        <dbReference type="ARBA" id="ARBA00022912"/>
    </source>
</evidence>
<evidence type="ECO:0000256" key="6">
    <source>
        <dbReference type="ARBA" id="ARBA00047761"/>
    </source>
</evidence>
<accession>A0A1J4IZJ9</accession>
<keyword evidence="4" id="KW-0904">Protein phosphatase</keyword>
<dbReference type="Proteomes" id="UP000179807">
    <property type="component" value="Unassembled WGS sequence"/>
</dbReference>
<dbReference type="InterPro" id="IPR006186">
    <property type="entry name" value="Ser/Thr-sp_prot-phosphatase"/>
</dbReference>
<evidence type="ECO:0000256" key="5">
    <source>
        <dbReference type="ARBA" id="ARBA00023211"/>
    </source>
</evidence>
<dbReference type="PRINTS" id="PR00114">
    <property type="entry name" value="STPHPHTASE"/>
</dbReference>
<evidence type="ECO:0000256" key="7">
    <source>
        <dbReference type="ARBA" id="ARBA00048336"/>
    </source>
</evidence>
<gene>
    <name evidence="10" type="ORF">TRFO_40834</name>
</gene>
<dbReference type="PANTHER" id="PTHR11668">
    <property type="entry name" value="SERINE/THREONINE PROTEIN PHOSPHATASE"/>
    <property type="match status" value="1"/>
</dbReference>
<comment type="similarity">
    <text evidence="8">Belongs to the PPP phosphatase family.</text>
</comment>
<dbReference type="Gene3D" id="3.60.21.10">
    <property type="match status" value="1"/>
</dbReference>
<dbReference type="SMART" id="SM00156">
    <property type="entry name" value="PP2Ac"/>
    <property type="match status" value="1"/>
</dbReference>
<evidence type="ECO:0000256" key="3">
    <source>
        <dbReference type="ARBA" id="ARBA00022801"/>
    </source>
</evidence>
<dbReference type="VEuPathDB" id="TrichDB:TRFO_40834"/>
<evidence type="ECO:0000256" key="1">
    <source>
        <dbReference type="ARBA" id="ARBA00001936"/>
    </source>
</evidence>
<keyword evidence="2" id="KW-0479">Metal-binding</keyword>
<dbReference type="GeneID" id="94848131"/>
<dbReference type="GO" id="GO:0005737">
    <property type="term" value="C:cytoplasm"/>
    <property type="evidence" value="ECO:0007669"/>
    <property type="project" value="TreeGrafter"/>
</dbReference>
<dbReference type="InterPro" id="IPR031675">
    <property type="entry name" value="STPPase_N"/>
</dbReference>
<comment type="catalytic activity">
    <reaction evidence="6">
        <text>O-phospho-L-seryl-[protein] + H2O = L-seryl-[protein] + phosphate</text>
        <dbReference type="Rhea" id="RHEA:20629"/>
        <dbReference type="Rhea" id="RHEA-COMP:9863"/>
        <dbReference type="Rhea" id="RHEA-COMP:11604"/>
        <dbReference type="ChEBI" id="CHEBI:15377"/>
        <dbReference type="ChEBI" id="CHEBI:29999"/>
        <dbReference type="ChEBI" id="CHEBI:43474"/>
        <dbReference type="ChEBI" id="CHEBI:83421"/>
        <dbReference type="EC" id="3.1.3.16"/>
    </reaction>
</comment>
<evidence type="ECO:0000259" key="9">
    <source>
        <dbReference type="PROSITE" id="PS00125"/>
    </source>
</evidence>
<dbReference type="Pfam" id="PF16891">
    <property type="entry name" value="STPPase_N"/>
    <property type="match status" value="1"/>
</dbReference>
<name>A0A1J4IZJ9_9EUKA</name>
<reference evidence="10" key="1">
    <citation type="submission" date="2016-10" db="EMBL/GenBank/DDBJ databases">
        <authorList>
            <person name="Benchimol M."/>
            <person name="Almeida L.G."/>
            <person name="Vasconcelos A.T."/>
            <person name="Perreira-Neves A."/>
            <person name="Rosa I.A."/>
            <person name="Tasca T."/>
            <person name="Bogo M.R."/>
            <person name="de Souza W."/>
        </authorList>
    </citation>
    <scope>NUCLEOTIDE SEQUENCE [LARGE SCALE GENOMIC DNA]</scope>
    <source>
        <strain evidence="10">K</strain>
    </source>
</reference>
<dbReference type="SUPFAM" id="SSF56300">
    <property type="entry name" value="Metallo-dependent phosphatases"/>
    <property type="match status" value="1"/>
</dbReference>
<dbReference type="PROSITE" id="PS00125">
    <property type="entry name" value="SER_THR_PHOSPHATASE"/>
    <property type="match status" value="1"/>
</dbReference>
<dbReference type="RefSeq" id="XP_068345975.1">
    <property type="nucleotide sequence ID" value="XM_068513427.1"/>
</dbReference>
<comment type="caution">
    <text evidence="10">The sequence shown here is derived from an EMBL/GenBank/DDBJ whole genome shotgun (WGS) entry which is preliminary data.</text>
</comment>
<dbReference type="Pfam" id="PF00149">
    <property type="entry name" value="Metallophos"/>
    <property type="match status" value="1"/>
</dbReference>
<keyword evidence="11" id="KW-1185">Reference proteome</keyword>
<dbReference type="EC" id="3.1.3.16" evidence="8"/>
<dbReference type="InterPro" id="IPR029052">
    <property type="entry name" value="Metallo-depent_PP-like"/>
</dbReference>
<comment type="catalytic activity">
    <reaction evidence="7 8">
        <text>O-phospho-L-threonyl-[protein] + H2O = L-threonyl-[protein] + phosphate</text>
        <dbReference type="Rhea" id="RHEA:47004"/>
        <dbReference type="Rhea" id="RHEA-COMP:11060"/>
        <dbReference type="Rhea" id="RHEA-COMP:11605"/>
        <dbReference type="ChEBI" id="CHEBI:15377"/>
        <dbReference type="ChEBI" id="CHEBI:30013"/>
        <dbReference type="ChEBI" id="CHEBI:43474"/>
        <dbReference type="ChEBI" id="CHEBI:61977"/>
        <dbReference type="EC" id="3.1.3.16"/>
    </reaction>
</comment>
<evidence type="ECO:0000256" key="2">
    <source>
        <dbReference type="ARBA" id="ARBA00022723"/>
    </source>
</evidence>
<protein>
    <recommendedName>
        <fullName evidence="8">Serine/threonine-protein phosphatase</fullName>
        <ecNumber evidence="8">3.1.3.16</ecNumber>
    </recommendedName>
</protein>
<evidence type="ECO:0000313" key="10">
    <source>
        <dbReference type="EMBL" id="OHS92838.1"/>
    </source>
</evidence>
<sequence length="312" mass="35636">MLAEIILEKLYNDTKISKTDIIWICQTSKRILLEQPILLELQLPVTICGDTHGQFLDTCRLFERCGDPSKINYLFLGDYVDRGCDGVENMCLLLLYKIIYPENFFLLRGNHECGYITKQFGFYDECVKKYDEGVWSLFCDVFNCLPVAAIISDRVFCVHGGISPELKDFDDILAIKRPAEVPAKGLLCDLLWSDPDPKANTWGKNNRGTGVVFGLKQYLDFKRKFGIDIMVRGHQVIEDGYNFPFGEKNGLLTIFSAPNYCGLENDGKALRIKKNLVCTFQTIEHLELEGKNYEQCKEVDDNEEEDEIGEDS</sequence>
<dbReference type="EMBL" id="MLAK01001461">
    <property type="protein sequence ID" value="OHS92838.1"/>
    <property type="molecule type" value="Genomic_DNA"/>
</dbReference>
<dbReference type="InterPro" id="IPR004843">
    <property type="entry name" value="Calcineurin-like_PHP"/>
</dbReference>
<dbReference type="OrthoDB" id="1930084at2759"/>
<comment type="cofactor">
    <cofactor evidence="1">
        <name>Mn(2+)</name>
        <dbReference type="ChEBI" id="CHEBI:29035"/>
    </cofactor>
</comment>
<keyword evidence="5" id="KW-0464">Manganese</keyword>
<evidence type="ECO:0000256" key="8">
    <source>
        <dbReference type="RuleBase" id="RU004273"/>
    </source>
</evidence>
<proteinExistence type="inferred from homology"/>
<dbReference type="InterPro" id="IPR050341">
    <property type="entry name" value="PP1_catalytic_subunit"/>
</dbReference>
<dbReference type="GO" id="GO:0004722">
    <property type="term" value="F:protein serine/threonine phosphatase activity"/>
    <property type="evidence" value="ECO:0007669"/>
    <property type="project" value="UniProtKB-EC"/>
</dbReference>
<keyword evidence="3 8" id="KW-0378">Hydrolase</keyword>
<feature type="domain" description="Serine/threonine specific protein phosphatases" evidence="9">
    <location>
        <begin position="107"/>
        <end position="112"/>
    </location>
</feature>
<organism evidence="10 11">
    <name type="scientific">Tritrichomonas foetus</name>
    <dbReference type="NCBI Taxonomy" id="1144522"/>
    <lineage>
        <taxon>Eukaryota</taxon>
        <taxon>Metamonada</taxon>
        <taxon>Parabasalia</taxon>
        <taxon>Tritrichomonadida</taxon>
        <taxon>Tritrichomonadidae</taxon>
        <taxon>Tritrichomonas</taxon>
    </lineage>
</organism>
<evidence type="ECO:0000313" key="11">
    <source>
        <dbReference type="Proteomes" id="UP000179807"/>
    </source>
</evidence>
<dbReference type="AlphaFoldDB" id="A0A1J4IZJ9"/>